<dbReference type="FunFam" id="2.60.120.1440:FF:000001">
    <property type="entry name" value="Putative anti-sigma factor"/>
    <property type="match status" value="1"/>
</dbReference>
<keyword evidence="1" id="KW-1133">Transmembrane helix</keyword>
<keyword evidence="1" id="KW-0472">Membrane</keyword>
<evidence type="ECO:0000259" key="3">
    <source>
        <dbReference type="Pfam" id="PF16344"/>
    </source>
</evidence>
<feature type="domain" description="FecR protein" evidence="2">
    <location>
        <begin position="192"/>
        <end position="284"/>
    </location>
</feature>
<evidence type="ECO:0000313" key="5">
    <source>
        <dbReference type="Proteomes" id="UP000184543"/>
    </source>
</evidence>
<dbReference type="EMBL" id="FQYU01000001">
    <property type="protein sequence ID" value="SHI70178.1"/>
    <property type="molecule type" value="Genomic_DNA"/>
</dbReference>
<name>A0A1M6DAV5_9FLAO</name>
<keyword evidence="5" id="KW-1185">Reference proteome</keyword>
<dbReference type="AlphaFoldDB" id="A0A1M6DAV5"/>
<feature type="domain" description="Protein FecR C-terminal" evidence="3">
    <location>
        <begin position="330"/>
        <end position="398"/>
    </location>
</feature>
<organism evidence="4 5">
    <name type="scientific">Pseudozobellia thermophila</name>
    <dbReference type="NCBI Taxonomy" id="192903"/>
    <lineage>
        <taxon>Bacteria</taxon>
        <taxon>Pseudomonadati</taxon>
        <taxon>Bacteroidota</taxon>
        <taxon>Flavobacteriia</taxon>
        <taxon>Flavobacteriales</taxon>
        <taxon>Flavobacteriaceae</taxon>
        <taxon>Pseudozobellia</taxon>
    </lineage>
</organism>
<protein>
    <submittedName>
        <fullName evidence="4">FecR family protein</fullName>
    </submittedName>
</protein>
<proteinExistence type="predicted"/>
<accession>A0A1M6DAV5</accession>
<dbReference type="Proteomes" id="UP000184543">
    <property type="component" value="Unassembled WGS sequence"/>
</dbReference>
<sequence length="406" mass="46560">MGWQQGIMKYINYNIEDFITDEYFQKWVLDSDAMCDNFWQNWLNDYPERQGLVEEARRFVLLLNAQEETLPEQDFNAMWRNIIERRTDAAGYVAEKRKSNGKVFLRAAAVLVGLMATTLAVYFMGQSNTAVTETPAQITLELEDGTIKVLDEMSSDVVIRSEAGVVKQEKNVLKYEGGHSSDEVVKYNQLTVPYGKKFEVALSDGSHVYLNSGSKLKYPAHFIAGEPRNVYLDGEAYFSVEKDSERPFTVITDDMKTRVLGTEFNVSSYKNENNTSTVLVEGSVLVYNSQEEPTEATVRLEPGQRAVFENNEIAVGQVNVEKYIAWKEGKLFFVDDPFTLILKELERNFNIEIENRYKALGDKKFTGTFDEESLDQILRVCSEHTPFQYERQDDKIVIREVNNNSK</sequence>
<evidence type="ECO:0000313" key="4">
    <source>
        <dbReference type="EMBL" id="SHI70178.1"/>
    </source>
</evidence>
<dbReference type="STRING" id="192903.SAMN04488513_1011035"/>
<dbReference type="PANTHER" id="PTHR30273:SF2">
    <property type="entry name" value="PROTEIN FECR"/>
    <property type="match status" value="1"/>
</dbReference>
<dbReference type="InterPro" id="IPR006860">
    <property type="entry name" value="FecR"/>
</dbReference>
<dbReference type="InterPro" id="IPR032508">
    <property type="entry name" value="FecR_C"/>
</dbReference>
<dbReference type="InterPro" id="IPR012373">
    <property type="entry name" value="Ferrdict_sens_TM"/>
</dbReference>
<reference evidence="5" key="1">
    <citation type="submission" date="2016-11" db="EMBL/GenBank/DDBJ databases">
        <authorList>
            <person name="Varghese N."/>
            <person name="Submissions S."/>
        </authorList>
    </citation>
    <scope>NUCLEOTIDE SEQUENCE [LARGE SCALE GENOMIC DNA]</scope>
    <source>
        <strain evidence="5">DSM 19858</strain>
    </source>
</reference>
<feature type="transmembrane region" description="Helical" evidence="1">
    <location>
        <begin position="103"/>
        <end position="125"/>
    </location>
</feature>
<dbReference type="Pfam" id="PF04773">
    <property type="entry name" value="FecR"/>
    <property type="match status" value="1"/>
</dbReference>
<gene>
    <name evidence="4" type="ORF">SAMN04488513_1011035</name>
</gene>
<dbReference type="Gene3D" id="3.55.50.30">
    <property type="match status" value="1"/>
</dbReference>
<dbReference type="GO" id="GO:0016989">
    <property type="term" value="F:sigma factor antagonist activity"/>
    <property type="evidence" value="ECO:0007669"/>
    <property type="project" value="TreeGrafter"/>
</dbReference>
<dbReference type="PANTHER" id="PTHR30273">
    <property type="entry name" value="PERIPLASMIC SIGNAL SENSOR AND SIGMA FACTOR ACTIVATOR FECR-RELATED"/>
    <property type="match status" value="1"/>
</dbReference>
<dbReference type="Pfam" id="PF16344">
    <property type="entry name" value="FecR_C"/>
    <property type="match status" value="1"/>
</dbReference>
<keyword evidence="1" id="KW-0812">Transmembrane</keyword>
<dbReference type="Gene3D" id="2.60.120.1440">
    <property type="match status" value="1"/>
</dbReference>
<evidence type="ECO:0000259" key="2">
    <source>
        <dbReference type="Pfam" id="PF04773"/>
    </source>
</evidence>
<evidence type="ECO:0000256" key="1">
    <source>
        <dbReference type="SAM" id="Phobius"/>
    </source>
</evidence>